<dbReference type="GO" id="GO:0004016">
    <property type="term" value="F:adenylate cyclase activity"/>
    <property type="evidence" value="ECO:0007669"/>
    <property type="project" value="TreeGrafter"/>
</dbReference>
<dbReference type="GO" id="GO:0007168">
    <property type="term" value="P:receptor guanylyl cyclase signaling pathway"/>
    <property type="evidence" value="ECO:0007669"/>
    <property type="project" value="TreeGrafter"/>
</dbReference>
<evidence type="ECO:0000256" key="3">
    <source>
        <dbReference type="ARBA" id="ARBA00022741"/>
    </source>
</evidence>
<feature type="transmembrane region" description="Helical" evidence="7">
    <location>
        <begin position="322"/>
        <end position="344"/>
    </location>
</feature>
<dbReference type="Gene3D" id="3.30.70.1230">
    <property type="entry name" value="Nucleotide cyclase"/>
    <property type="match status" value="1"/>
</dbReference>
<gene>
    <name evidence="9" type="ORF">SEMRO_382_G131030.1</name>
</gene>
<dbReference type="InterPro" id="IPR029787">
    <property type="entry name" value="Nucleotide_cyclase"/>
</dbReference>
<name>A0A9N8HG53_9STRA</name>
<dbReference type="PROSITE" id="PS50125">
    <property type="entry name" value="GUANYLATE_CYCLASE_2"/>
    <property type="match status" value="1"/>
</dbReference>
<dbReference type="GO" id="GO:0004383">
    <property type="term" value="F:guanylate cyclase activity"/>
    <property type="evidence" value="ECO:0007669"/>
    <property type="project" value="TreeGrafter"/>
</dbReference>
<dbReference type="GO" id="GO:0005886">
    <property type="term" value="C:plasma membrane"/>
    <property type="evidence" value="ECO:0007669"/>
    <property type="project" value="TreeGrafter"/>
</dbReference>
<evidence type="ECO:0000256" key="4">
    <source>
        <dbReference type="ARBA" id="ARBA00022989"/>
    </source>
</evidence>
<dbReference type="SUPFAM" id="SSF55073">
    <property type="entry name" value="Nucleotide cyclase"/>
    <property type="match status" value="1"/>
</dbReference>
<dbReference type="GO" id="GO:0000166">
    <property type="term" value="F:nucleotide binding"/>
    <property type="evidence" value="ECO:0007669"/>
    <property type="project" value="UniProtKB-KW"/>
</dbReference>
<protein>
    <submittedName>
        <fullName evidence="9">Guanylate cyclase</fullName>
    </submittedName>
</protein>
<dbReference type="InterPro" id="IPR001054">
    <property type="entry name" value="A/G_cyclase"/>
</dbReference>
<sequence length="476" mass="53310">MGQQRDIKDALYQLSTFISAWGNSDQNNETLPFVTIPNSEAIMENIRKQGKFETMGYTPYLLREHREPWIEYANARYQKWVKEAHVHKYGNLDRLSQTGYHPFISQYGPNRTVVESPEANLVMASWMYSPPPASYFLINGNALSVPRLRARNLAVLELQNETVISAVEQHIGVPVAFTAEEHAAYHSKLTDSSAANPHSFAAYPVHKTTGDPTSGAVAQLSAAFAWDVALWNLLPDGVQGIHVVLRNTCTQSYTYNIVGGDAFFLGDGDHHQPQYDQYEVPVSLSLHSHPDFEKVPGHCLYSMHIFPSETFQGSFDTNTPEVFAAIVASTFLLVAVAFCIYDLMQGKRNSNLINKAAQSNAIVTSLFPDMMRERLFLQAEQKQAAKSKKGSLKTFLNDGKQGAVDNSMNLLSKPMADLYLSTTVLMADISGFTAWSTVREPHQVFTLLESIYACFDEISKKRRICKVETVGTYFEY</sequence>
<evidence type="ECO:0000256" key="2">
    <source>
        <dbReference type="ARBA" id="ARBA00022692"/>
    </source>
</evidence>
<keyword evidence="10" id="KW-1185">Reference proteome</keyword>
<dbReference type="AlphaFoldDB" id="A0A9N8HG53"/>
<evidence type="ECO:0000256" key="6">
    <source>
        <dbReference type="ARBA" id="ARBA00023239"/>
    </source>
</evidence>
<evidence type="ECO:0000259" key="8">
    <source>
        <dbReference type="PROSITE" id="PS50125"/>
    </source>
</evidence>
<reference evidence="9" key="1">
    <citation type="submission" date="2020-06" db="EMBL/GenBank/DDBJ databases">
        <authorList>
            <consortium name="Plant Systems Biology data submission"/>
        </authorList>
    </citation>
    <scope>NUCLEOTIDE SEQUENCE</scope>
    <source>
        <strain evidence="9">D6</strain>
    </source>
</reference>
<keyword evidence="4 7" id="KW-1133">Transmembrane helix</keyword>
<organism evidence="9 10">
    <name type="scientific">Seminavis robusta</name>
    <dbReference type="NCBI Taxonomy" id="568900"/>
    <lineage>
        <taxon>Eukaryota</taxon>
        <taxon>Sar</taxon>
        <taxon>Stramenopiles</taxon>
        <taxon>Ochrophyta</taxon>
        <taxon>Bacillariophyta</taxon>
        <taxon>Bacillariophyceae</taxon>
        <taxon>Bacillariophycidae</taxon>
        <taxon>Naviculales</taxon>
        <taxon>Naviculaceae</taxon>
        <taxon>Seminavis</taxon>
    </lineage>
</organism>
<dbReference type="GO" id="GO:0035556">
    <property type="term" value="P:intracellular signal transduction"/>
    <property type="evidence" value="ECO:0007669"/>
    <property type="project" value="InterPro"/>
</dbReference>
<dbReference type="GO" id="GO:0001653">
    <property type="term" value="F:peptide receptor activity"/>
    <property type="evidence" value="ECO:0007669"/>
    <property type="project" value="TreeGrafter"/>
</dbReference>
<keyword evidence="3" id="KW-0547">Nucleotide-binding</keyword>
<dbReference type="InterPro" id="IPR050401">
    <property type="entry name" value="Cyclic_nucleotide_synthase"/>
</dbReference>
<dbReference type="OrthoDB" id="6127067at2759"/>
<evidence type="ECO:0000313" key="10">
    <source>
        <dbReference type="Proteomes" id="UP001153069"/>
    </source>
</evidence>
<comment type="subcellular location">
    <subcellularLocation>
        <location evidence="1">Membrane</location>
    </subcellularLocation>
</comment>
<comment type="caution">
    <text evidence="9">The sequence shown here is derived from an EMBL/GenBank/DDBJ whole genome shotgun (WGS) entry which is preliminary data.</text>
</comment>
<evidence type="ECO:0000313" key="9">
    <source>
        <dbReference type="EMBL" id="CAB9509263.1"/>
    </source>
</evidence>
<keyword evidence="6" id="KW-0456">Lyase</keyword>
<dbReference type="EMBL" id="CAICTM010000381">
    <property type="protein sequence ID" value="CAB9509263.1"/>
    <property type="molecule type" value="Genomic_DNA"/>
</dbReference>
<keyword evidence="2 7" id="KW-0812">Transmembrane</keyword>
<dbReference type="PANTHER" id="PTHR11920:SF335">
    <property type="entry name" value="GUANYLATE CYCLASE"/>
    <property type="match status" value="1"/>
</dbReference>
<proteinExistence type="predicted"/>
<dbReference type="Proteomes" id="UP001153069">
    <property type="component" value="Unassembled WGS sequence"/>
</dbReference>
<dbReference type="PANTHER" id="PTHR11920">
    <property type="entry name" value="GUANYLYL CYCLASE"/>
    <property type="match status" value="1"/>
</dbReference>
<evidence type="ECO:0000256" key="1">
    <source>
        <dbReference type="ARBA" id="ARBA00004370"/>
    </source>
</evidence>
<accession>A0A9N8HG53</accession>
<evidence type="ECO:0000256" key="5">
    <source>
        <dbReference type="ARBA" id="ARBA00023136"/>
    </source>
</evidence>
<dbReference type="Pfam" id="PF00211">
    <property type="entry name" value="Guanylate_cyc"/>
    <property type="match status" value="1"/>
</dbReference>
<keyword evidence="5 7" id="KW-0472">Membrane</keyword>
<evidence type="ECO:0000256" key="7">
    <source>
        <dbReference type="SAM" id="Phobius"/>
    </source>
</evidence>
<feature type="domain" description="Guanylate cyclase" evidence="8">
    <location>
        <begin position="423"/>
        <end position="476"/>
    </location>
</feature>